<reference evidence="3" key="1">
    <citation type="submission" date="2016-10" db="EMBL/GenBank/DDBJ databases">
        <authorList>
            <person name="Varghese N."/>
            <person name="Submissions S."/>
        </authorList>
    </citation>
    <scope>NUCLEOTIDE SEQUENCE [LARGE SCALE GENOMIC DNA]</scope>
    <source>
        <strain evidence="3">DSM 23920</strain>
    </source>
</reference>
<keyword evidence="3" id="KW-1185">Reference proteome</keyword>
<gene>
    <name evidence="2" type="ORF">SAMN05660909_03211</name>
</gene>
<evidence type="ECO:0008006" key="4">
    <source>
        <dbReference type="Google" id="ProtNLM"/>
    </source>
</evidence>
<dbReference type="AlphaFoldDB" id="A0A1H4DNB6"/>
<dbReference type="Proteomes" id="UP000199656">
    <property type="component" value="Unassembled WGS sequence"/>
</dbReference>
<evidence type="ECO:0000313" key="3">
    <source>
        <dbReference type="Proteomes" id="UP000199656"/>
    </source>
</evidence>
<dbReference type="EMBL" id="FNRL01000014">
    <property type="protein sequence ID" value="SEA74036.1"/>
    <property type="molecule type" value="Genomic_DNA"/>
</dbReference>
<evidence type="ECO:0000256" key="1">
    <source>
        <dbReference type="SAM" id="SignalP"/>
    </source>
</evidence>
<sequence length="129" mass="14700">MKATHFITACWISALLLLSATSRAQDNERPMHHQMHQKIDAKSLTDSMKTRLSLTAEQYPKVLAINQNFIDGISKLKDTPATDSTAAGAQVKTLSENRDAELKKVLTNEQYTTYQEQKQRMMHKTKKHQ</sequence>
<evidence type="ECO:0000313" key="2">
    <source>
        <dbReference type="EMBL" id="SEA74036.1"/>
    </source>
</evidence>
<keyword evidence="1" id="KW-0732">Signal</keyword>
<feature type="signal peptide" evidence="1">
    <location>
        <begin position="1"/>
        <end position="24"/>
    </location>
</feature>
<dbReference type="STRING" id="408074.SAMN05660909_03211"/>
<dbReference type="OrthoDB" id="5569165at2"/>
<protein>
    <recommendedName>
        <fullName evidence="4">DUF4890 domain-containing protein</fullName>
    </recommendedName>
</protein>
<organism evidence="2 3">
    <name type="scientific">Chitinophaga terrae</name>
    <name type="common">ex Kim and Jung 2007</name>
    <dbReference type="NCBI Taxonomy" id="408074"/>
    <lineage>
        <taxon>Bacteria</taxon>
        <taxon>Pseudomonadati</taxon>
        <taxon>Bacteroidota</taxon>
        <taxon>Chitinophagia</taxon>
        <taxon>Chitinophagales</taxon>
        <taxon>Chitinophagaceae</taxon>
        <taxon>Chitinophaga</taxon>
    </lineage>
</organism>
<dbReference type="RefSeq" id="WP_089762955.1">
    <property type="nucleotide sequence ID" value="NZ_BKAT01000023.1"/>
</dbReference>
<accession>A0A1H4DNB6</accession>
<name>A0A1H4DNB6_9BACT</name>
<proteinExistence type="predicted"/>
<feature type="chain" id="PRO_5011462165" description="DUF4890 domain-containing protein" evidence="1">
    <location>
        <begin position="25"/>
        <end position="129"/>
    </location>
</feature>